<proteinExistence type="predicted"/>
<sequence length="337" mass="37143">MPFRDQHIGHFQTLASIRPPRLIVAVALMLTLAVAMLVLLLTFTPWVQTTSGPGVVSTRDPNDRVQEINALVSGRIDRWYVRDGDRVAAGDPIVRIADNDPQLIERLSREREQLTAGRDAARAALRTAQIDLERTRGLFEDGLAARRDFEAAAIRVEDMRASLAAAEASIERQETELSRQSVQTVRAPREGTILRINGGASATYVSAGDPVAMFQPEGAERVVELYVDGRDVALVAPGRRVMLEFEGWPAVQFSGWPSVAVGTFPGRVLSIDPTAQPDGRFRVLVAEGDETPWPGPEFVRFGASARGWVLLDEVRLGYELWRQLNNFPPQYSTGTTS</sequence>
<dbReference type="SUPFAM" id="SSF111369">
    <property type="entry name" value="HlyD-like secretion proteins"/>
    <property type="match status" value="1"/>
</dbReference>
<dbReference type="InterPro" id="IPR050739">
    <property type="entry name" value="MFP"/>
</dbReference>
<gene>
    <name evidence="3" type="ORF">GGQ59_002827</name>
</gene>
<evidence type="ECO:0000313" key="4">
    <source>
        <dbReference type="Proteomes" id="UP000563524"/>
    </source>
</evidence>
<keyword evidence="2" id="KW-0472">Membrane</keyword>
<keyword evidence="2" id="KW-1133">Transmembrane helix</keyword>
<dbReference type="RefSeq" id="WP_183819675.1">
    <property type="nucleotide sequence ID" value="NZ_JACHOB010000007.1"/>
</dbReference>
<evidence type="ECO:0000256" key="2">
    <source>
        <dbReference type="SAM" id="Phobius"/>
    </source>
</evidence>
<protein>
    <submittedName>
        <fullName evidence="3">Multidrug efflux pump subunit AcrA (Membrane-fusion protein)</fullName>
    </submittedName>
</protein>
<feature type="coiled-coil region" evidence="1">
    <location>
        <begin position="156"/>
        <end position="183"/>
    </location>
</feature>
<keyword evidence="4" id="KW-1185">Reference proteome</keyword>
<dbReference type="Gene3D" id="1.10.287.470">
    <property type="entry name" value="Helix hairpin bin"/>
    <property type="match status" value="1"/>
</dbReference>
<organism evidence="3 4">
    <name type="scientific">Parvularcula dongshanensis</name>
    <dbReference type="NCBI Taxonomy" id="1173995"/>
    <lineage>
        <taxon>Bacteria</taxon>
        <taxon>Pseudomonadati</taxon>
        <taxon>Pseudomonadota</taxon>
        <taxon>Alphaproteobacteria</taxon>
        <taxon>Parvularculales</taxon>
        <taxon>Parvularculaceae</taxon>
        <taxon>Parvularcula</taxon>
    </lineage>
</organism>
<dbReference type="Gene3D" id="2.40.50.100">
    <property type="match status" value="1"/>
</dbReference>
<feature type="transmembrane region" description="Helical" evidence="2">
    <location>
        <begin position="21"/>
        <end position="43"/>
    </location>
</feature>
<evidence type="ECO:0000313" key="3">
    <source>
        <dbReference type="EMBL" id="MBB4660277.1"/>
    </source>
</evidence>
<keyword evidence="1" id="KW-0175">Coiled coil</keyword>
<dbReference type="PANTHER" id="PTHR30386:SF27">
    <property type="entry name" value="MEMBRANE FUSION PROTEIN (MFP) FAMILY PROTEIN"/>
    <property type="match status" value="1"/>
</dbReference>
<keyword evidence="2" id="KW-0812">Transmembrane</keyword>
<name>A0A840I624_9PROT</name>
<comment type="caution">
    <text evidence="3">The sequence shown here is derived from an EMBL/GenBank/DDBJ whole genome shotgun (WGS) entry which is preliminary data.</text>
</comment>
<accession>A0A840I624</accession>
<dbReference type="PANTHER" id="PTHR30386">
    <property type="entry name" value="MEMBRANE FUSION SUBUNIT OF EMRAB-TOLC MULTIDRUG EFFLUX PUMP"/>
    <property type="match status" value="1"/>
</dbReference>
<dbReference type="AlphaFoldDB" id="A0A840I624"/>
<dbReference type="Proteomes" id="UP000563524">
    <property type="component" value="Unassembled WGS sequence"/>
</dbReference>
<reference evidence="3 4" key="1">
    <citation type="submission" date="2020-08" db="EMBL/GenBank/DDBJ databases">
        <title>Genomic Encyclopedia of Type Strains, Phase IV (KMG-IV): sequencing the most valuable type-strain genomes for metagenomic binning, comparative biology and taxonomic classification.</title>
        <authorList>
            <person name="Goeker M."/>
        </authorList>
    </citation>
    <scope>NUCLEOTIDE SEQUENCE [LARGE SCALE GENOMIC DNA]</scope>
    <source>
        <strain evidence="3 4">DSM 102850</strain>
    </source>
</reference>
<dbReference type="EMBL" id="JACHOB010000007">
    <property type="protein sequence ID" value="MBB4660277.1"/>
    <property type="molecule type" value="Genomic_DNA"/>
</dbReference>
<evidence type="ECO:0000256" key="1">
    <source>
        <dbReference type="SAM" id="Coils"/>
    </source>
</evidence>